<dbReference type="KEGG" id="nio:NITINOP_2834"/>
<keyword evidence="1" id="KW-0472">Membrane</keyword>
<keyword evidence="1" id="KW-1133">Transmembrane helix</keyword>
<accession>A0A0S4KX90</accession>
<feature type="transmembrane region" description="Helical" evidence="1">
    <location>
        <begin position="20"/>
        <end position="41"/>
    </location>
</feature>
<evidence type="ECO:0000313" key="2">
    <source>
        <dbReference type="EMBL" id="CUQ67806.1"/>
    </source>
</evidence>
<gene>
    <name evidence="2" type="ORF">NITINOP_2834</name>
</gene>
<evidence type="ECO:0000256" key="1">
    <source>
        <dbReference type="SAM" id="Phobius"/>
    </source>
</evidence>
<protein>
    <submittedName>
        <fullName evidence="2">Uncharacterized protein</fullName>
    </submittedName>
</protein>
<evidence type="ECO:0000313" key="3">
    <source>
        <dbReference type="Proteomes" id="UP000066284"/>
    </source>
</evidence>
<dbReference type="RefSeq" id="WP_062486700.1">
    <property type="nucleotide sequence ID" value="NZ_LN885086.1"/>
</dbReference>
<dbReference type="OrthoDB" id="9784706at2"/>
<organism evidence="2 3">
    <name type="scientific">Candidatus Nitrospira inopinata</name>
    <dbReference type="NCBI Taxonomy" id="1715989"/>
    <lineage>
        <taxon>Bacteria</taxon>
        <taxon>Pseudomonadati</taxon>
        <taxon>Nitrospirota</taxon>
        <taxon>Nitrospiria</taxon>
        <taxon>Nitrospirales</taxon>
        <taxon>Nitrospiraceae</taxon>
        <taxon>Nitrospira</taxon>
    </lineage>
</organism>
<keyword evidence="3" id="KW-1185">Reference proteome</keyword>
<dbReference type="AlphaFoldDB" id="A0A0S4KX90"/>
<dbReference type="Proteomes" id="UP000066284">
    <property type="component" value="Chromosome 1"/>
</dbReference>
<sequence>MKILRACWQWFQRQTWLNKIIILGLFAVVVPFFLPTIVAWFKPTMINVGVAFYTYERGRVSEGKTAAYFFEKRNLVTNCSLRRVEQTIPPGEVRLPRQESWVIIKLLLENVSDESITRLRLAVRSPAIGPATQVSTAPMMEATGQMETPPNDGRRWFVVTLPAIAPRSSVVLSLKTPLDDNLRKFIYEDRRTVTIQVPFVSSDQFHEYPPIVSRTNALKILNREGLLRAGGDAAAEETFLFSSLPDDEPRPKEQKVPSYQLLPKSRICPEGEAGMW</sequence>
<name>A0A0S4KX90_9BACT</name>
<reference evidence="3" key="1">
    <citation type="submission" date="2015-09" db="EMBL/GenBank/DDBJ databases">
        <authorList>
            <person name="Daims H."/>
        </authorList>
    </citation>
    <scope>NUCLEOTIDE SEQUENCE [LARGE SCALE GENOMIC DNA]</scope>
</reference>
<keyword evidence="1" id="KW-0812">Transmembrane</keyword>
<dbReference type="EMBL" id="LN885086">
    <property type="protein sequence ID" value="CUQ67806.1"/>
    <property type="molecule type" value="Genomic_DNA"/>
</dbReference>
<proteinExistence type="predicted"/>